<reference evidence="1 2" key="1">
    <citation type="submission" date="2018-06" db="EMBL/GenBank/DDBJ databases">
        <title>Genomic Encyclopedia of Type Strains, Phase IV (KMG-V): Genome sequencing to study the core and pangenomes of soil and plant-associated prokaryotes.</title>
        <authorList>
            <person name="Whitman W."/>
        </authorList>
    </citation>
    <scope>NUCLEOTIDE SEQUENCE [LARGE SCALE GENOMIC DNA]</scope>
    <source>
        <strain evidence="1 2">SRCL-318</strain>
    </source>
</reference>
<dbReference type="EMBL" id="QJSQ01000015">
    <property type="protein sequence ID" value="PYE21358.1"/>
    <property type="molecule type" value="Genomic_DNA"/>
</dbReference>
<sequence>MNRLSYSIVLLANSYLEMTYIAWLDKWVYRRTVDFNSVCLQ</sequence>
<protein>
    <submittedName>
        <fullName evidence="1">Uncharacterized protein</fullName>
    </submittedName>
</protein>
<gene>
    <name evidence="1" type="ORF">C7410_115201</name>
</gene>
<name>A0A2V4TJD9_9BURK</name>
<evidence type="ECO:0000313" key="2">
    <source>
        <dbReference type="Proteomes" id="UP000247772"/>
    </source>
</evidence>
<evidence type="ECO:0000313" key="1">
    <source>
        <dbReference type="EMBL" id="PYE21358.1"/>
    </source>
</evidence>
<accession>A0A2V4TJD9</accession>
<comment type="caution">
    <text evidence="1">The sequence shown here is derived from an EMBL/GenBank/DDBJ whole genome shotgun (WGS) entry which is preliminary data.</text>
</comment>
<dbReference type="RefSeq" id="WP_280523819.1">
    <property type="nucleotide sequence ID" value="NZ_QJSQ01000015.1"/>
</dbReference>
<proteinExistence type="predicted"/>
<dbReference type="AlphaFoldDB" id="A0A2V4TJD9"/>
<dbReference type="Proteomes" id="UP000247772">
    <property type="component" value="Unassembled WGS sequence"/>
</dbReference>
<organism evidence="1 2">
    <name type="scientific">Paraburkholderia silvatlantica</name>
    <dbReference type="NCBI Taxonomy" id="321895"/>
    <lineage>
        <taxon>Bacteria</taxon>
        <taxon>Pseudomonadati</taxon>
        <taxon>Pseudomonadota</taxon>
        <taxon>Betaproteobacteria</taxon>
        <taxon>Burkholderiales</taxon>
        <taxon>Burkholderiaceae</taxon>
        <taxon>Paraburkholderia</taxon>
    </lineage>
</organism>